<name>A0A8X6WKS2_9ARAC</name>
<gene>
    <name evidence="1" type="ORF">TNIN_429831</name>
</gene>
<protein>
    <submittedName>
        <fullName evidence="1">Uncharacterized protein</fullName>
    </submittedName>
</protein>
<accession>A0A8X6WKS2</accession>
<evidence type="ECO:0000313" key="1">
    <source>
        <dbReference type="EMBL" id="GFY36973.1"/>
    </source>
</evidence>
<comment type="caution">
    <text evidence="1">The sequence shown here is derived from an EMBL/GenBank/DDBJ whole genome shotgun (WGS) entry which is preliminary data.</text>
</comment>
<organism evidence="1 2">
    <name type="scientific">Trichonephila inaurata madagascariensis</name>
    <dbReference type="NCBI Taxonomy" id="2747483"/>
    <lineage>
        <taxon>Eukaryota</taxon>
        <taxon>Metazoa</taxon>
        <taxon>Ecdysozoa</taxon>
        <taxon>Arthropoda</taxon>
        <taxon>Chelicerata</taxon>
        <taxon>Arachnida</taxon>
        <taxon>Araneae</taxon>
        <taxon>Araneomorphae</taxon>
        <taxon>Entelegynae</taxon>
        <taxon>Araneoidea</taxon>
        <taxon>Nephilidae</taxon>
        <taxon>Trichonephila</taxon>
        <taxon>Trichonephila inaurata</taxon>
    </lineage>
</organism>
<evidence type="ECO:0000313" key="2">
    <source>
        <dbReference type="Proteomes" id="UP000886998"/>
    </source>
</evidence>
<dbReference type="Proteomes" id="UP000886998">
    <property type="component" value="Unassembled WGS sequence"/>
</dbReference>
<reference evidence="1" key="1">
    <citation type="submission" date="2020-08" db="EMBL/GenBank/DDBJ databases">
        <title>Multicomponent nature underlies the extraordinary mechanical properties of spider dragline silk.</title>
        <authorList>
            <person name="Kono N."/>
            <person name="Nakamura H."/>
            <person name="Mori M."/>
            <person name="Yoshida Y."/>
            <person name="Ohtoshi R."/>
            <person name="Malay A.D."/>
            <person name="Moran D.A.P."/>
            <person name="Tomita M."/>
            <person name="Numata K."/>
            <person name="Arakawa K."/>
        </authorList>
    </citation>
    <scope>NUCLEOTIDE SEQUENCE</scope>
</reference>
<sequence length="74" mass="8251">MIEVRTEKMATVREANGVAINSRVDPHPVELLCEQSGESLPTVEREGANSNHQKSAIVFNGPDWLCSTFRLERV</sequence>
<dbReference type="EMBL" id="BMAV01000023">
    <property type="protein sequence ID" value="GFY36973.1"/>
    <property type="molecule type" value="Genomic_DNA"/>
</dbReference>
<proteinExistence type="predicted"/>
<keyword evidence="2" id="KW-1185">Reference proteome</keyword>
<dbReference type="AlphaFoldDB" id="A0A8X6WKS2"/>